<dbReference type="InterPro" id="IPR000597">
    <property type="entry name" value="Ribosomal_uL3"/>
</dbReference>
<dbReference type="PANTHER" id="PTHR11363">
    <property type="entry name" value="60S RIBOSOMAL PROTEIN L3-RELATED"/>
    <property type="match status" value="1"/>
</dbReference>
<sequence length="215" mass="23570">MRSVAQCSEGIHWGRQAQLIAAVVRWVQRPQEATALGCSRLWPTLLAALTVRNPKDALEAVTIVKTPPSIVVVGVVGYVETPRDLHTLAAAWAFTFPTRPFARYAKKQSPSRVMDLTKGLRKVACIGVWHLSKVVCSVARAGQNEYHHHTELNNKIYRIGLASDDATASTEADVTKKLITPMGGFLHYSIAKDNFLVLKARYLEPISASSPSANP</sequence>
<name>A0AAV9ZKE7_9AGAR</name>
<gene>
    <name evidence="4" type="ORF">R3P38DRAFT_3451927</name>
</gene>
<proteinExistence type="inferred from homology"/>
<dbReference type="AlphaFoldDB" id="A0AAV9ZKE7"/>
<evidence type="ECO:0000256" key="1">
    <source>
        <dbReference type="ARBA" id="ARBA00006540"/>
    </source>
</evidence>
<evidence type="ECO:0000256" key="3">
    <source>
        <dbReference type="ARBA" id="ARBA00023274"/>
    </source>
</evidence>
<dbReference type="PANTHER" id="PTHR11363:SF5">
    <property type="entry name" value="LARGE RIBOSOMAL SUBUNIT PROTEIN UL3"/>
    <property type="match status" value="1"/>
</dbReference>
<evidence type="ECO:0000313" key="5">
    <source>
        <dbReference type="Proteomes" id="UP001362999"/>
    </source>
</evidence>
<evidence type="ECO:0000313" key="4">
    <source>
        <dbReference type="EMBL" id="KAK6984669.1"/>
    </source>
</evidence>
<dbReference type="InterPro" id="IPR009000">
    <property type="entry name" value="Transl_B-barrel_sf"/>
</dbReference>
<dbReference type="Proteomes" id="UP001362999">
    <property type="component" value="Unassembled WGS sequence"/>
</dbReference>
<dbReference type="Pfam" id="PF00297">
    <property type="entry name" value="Ribosomal_L3"/>
    <property type="match status" value="2"/>
</dbReference>
<comment type="caution">
    <text evidence="4">The sequence shown here is derived from an EMBL/GenBank/DDBJ whole genome shotgun (WGS) entry which is preliminary data.</text>
</comment>
<comment type="similarity">
    <text evidence="1">Belongs to the universal ribosomal protein uL3 family.</text>
</comment>
<dbReference type="EMBL" id="JAWWNJ010000135">
    <property type="protein sequence ID" value="KAK6984669.1"/>
    <property type="molecule type" value="Genomic_DNA"/>
</dbReference>
<protein>
    <submittedName>
        <fullName evidence="4">Ribosomal protein L3-domain-containing protein</fullName>
    </submittedName>
</protein>
<keyword evidence="5" id="KW-1185">Reference proteome</keyword>
<dbReference type="GO" id="GO:0003723">
    <property type="term" value="F:RNA binding"/>
    <property type="evidence" value="ECO:0007669"/>
    <property type="project" value="TreeGrafter"/>
</dbReference>
<accession>A0AAV9ZKE7</accession>
<organism evidence="4 5">
    <name type="scientific">Favolaschia claudopus</name>
    <dbReference type="NCBI Taxonomy" id="2862362"/>
    <lineage>
        <taxon>Eukaryota</taxon>
        <taxon>Fungi</taxon>
        <taxon>Dikarya</taxon>
        <taxon>Basidiomycota</taxon>
        <taxon>Agaricomycotina</taxon>
        <taxon>Agaricomycetes</taxon>
        <taxon>Agaricomycetidae</taxon>
        <taxon>Agaricales</taxon>
        <taxon>Marasmiineae</taxon>
        <taxon>Mycenaceae</taxon>
        <taxon>Favolaschia</taxon>
    </lineage>
</organism>
<dbReference type="InterPro" id="IPR045077">
    <property type="entry name" value="L3_arc_euk"/>
</dbReference>
<dbReference type="GO" id="GO:0022625">
    <property type="term" value="C:cytosolic large ribosomal subunit"/>
    <property type="evidence" value="ECO:0007669"/>
    <property type="project" value="TreeGrafter"/>
</dbReference>
<dbReference type="GO" id="GO:0003735">
    <property type="term" value="F:structural constituent of ribosome"/>
    <property type="evidence" value="ECO:0007669"/>
    <property type="project" value="InterPro"/>
</dbReference>
<dbReference type="SUPFAM" id="SSF50447">
    <property type="entry name" value="Translation proteins"/>
    <property type="match status" value="1"/>
</dbReference>
<keyword evidence="3" id="KW-0687">Ribonucleoprotein</keyword>
<evidence type="ECO:0000256" key="2">
    <source>
        <dbReference type="ARBA" id="ARBA00022980"/>
    </source>
</evidence>
<dbReference type="Gene3D" id="2.40.30.10">
    <property type="entry name" value="Translation factors"/>
    <property type="match status" value="1"/>
</dbReference>
<keyword evidence="2 4" id="KW-0689">Ribosomal protein</keyword>
<dbReference type="GO" id="GO:0006412">
    <property type="term" value="P:translation"/>
    <property type="evidence" value="ECO:0007669"/>
    <property type="project" value="InterPro"/>
</dbReference>
<reference evidence="4 5" key="1">
    <citation type="journal article" date="2024" name="J Genomics">
        <title>Draft genome sequencing and assembly of Favolaschia claudopus CIRM-BRFM 2984 isolated from oak limbs.</title>
        <authorList>
            <person name="Navarro D."/>
            <person name="Drula E."/>
            <person name="Chaduli D."/>
            <person name="Cazenave R."/>
            <person name="Ahrendt S."/>
            <person name="Wang J."/>
            <person name="Lipzen A."/>
            <person name="Daum C."/>
            <person name="Barry K."/>
            <person name="Grigoriev I.V."/>
            <person name="Favel A."/>
            <person name="Rosso M.N."/>
            <person name="Martin F."/>
        </authorList>
    </citation>
    <scope>NUCLEOTIDE SEQUENCE [LARGE SCALE GENOMIC DNA]</scope>
    <source>
        <strain evidence="4 5">CIRM-BRFM 2984</strain>
    </source>
</reference>